<feature type="transmembrane region" description="Helical" evidence="6">
    <location>
        <begin position="295"/>
        <end position="316"/>
    </location>
</feature>
<dbReference type="AlphaFoldDB" id="A0A7W4P0F6"/>
<dbReference type="PANTHER" id="PTHR30250:SF11">
    <property type="entry name" value="O-ANTIGEN TRANSPORTER-RELATED"/>
    <property type="match status" value="1"/>
</dbReference>
<feature type="transmembrane region" description="Helical" evidence="6">
    <location>
        <begin position="154"/>
        <end position="175"/>
    </location>
</feature>
<evidence type="ECO:0000313" key="7">
    <source>
        <dbReference type="EMBL" id="MBB2172634.1"/>
    </source>
</evidence>
<feature type="transmembrane region" description="Helical" evidence="6">
    <location>
        <begin position="256"/>
        <end position="275"/>
    </location>
</feature>
<feature type="transmembrane region" description="Helical" evidence="6">
    <location>
        <begin position="336"/>
        <end position="355"/>
    </location>
</feature>
<keyword evidence="2" id="KW-1003">Cell membrane</keyword>
<keyword evidence="4 6" id="KW-1133">Transmembrane helix</keyword>
<proteinExistence type="predicted"/>
<evidence type="ECO:0000256" key="6">
    <source>
        <dbReference type="SAM" id="Phobius"/>
    </source>
</evidence>
<protein>
    <submittedName>
        <fullName evidence="7">Oligosaccharide flippase family protein</fullName>
    </submittedName>
</protein>
<keyword evidence="5 6" id="KW-0472">Membrane</keyword>
<comment type="caution">
    <text evidence="7">The sequence shown here is derived from an EMBL/GenBank/DDBJ whole genome shotgun (WGS) entry which is preliminary data.</text>
</comment>
<evidence type="ECO:0000256" key="5">
    <source>
        <dbReference type="ARBA" id="ARBA00023136"/>
    </source>
</evidence>
<dbReference type="Proteomes" id="UP000577891">
    <property type="component" value="Unassembled WGS sequence"/>
</dbReference>
<feature type="transmembrane region" description="Helical" evidence="6">
    <location>
        <begin position="20"/>
        <end position="48"/>
    </location>
</feature>
<dbReference type="EMBL" id="JABEQE010000008">
    <property type="protein sequence ID" value="MBB2172634.1"/>
    <property type="molecule type" value="Genomic_DNA"/>
</dbReference>
<dbReference type="InterPro" id="IPR050833">
    <property type="entry name" value="Poly_Biosynth_Transport"/>
</dbReference>
<dbReference type="PANTHER" id="PTHR30250">
    <property type="entry name" value="PST FAMILY PREDICTED COLANIC ACID TRANSPORTER"/>
    <property type="match status" value="1"/>
</dbReference>
<evidence type="ECO:0000256" key="4">
    <source>
        <dbReference type="ARBA" id="ARBA00022989"/>
    </source>
</evidence>
<dbReference type="GO" id="GO:0005886">
    <property type="term" value="C:plasma membrane"/>
    <property type="evidence" value="ECO:0007669"/>
    <property type="project" value="UniProtKB-SubCell"/>
</dbReference>
<feature type="transmembrane region" description="Helical" evidence="6">
    <location>
        <begin position="82"/>
        <end position="103"/>
    </location>
</feature>
<feature type="transmembrane region" description="Helical" evidence="6">
    <location>
        <begin position="409"/>
        <end position="430"/>
    </location>
</feature>
<feature type="transmembrane region" description="Helical" evidence="6">
    <location>
        <begin position="367"/>
        <end position="397"/>
    </location>
</feature>
<evidence type="ECO:0000313" key="8">
    <source>
        <dbReference type="Proteomes" id="UP000577891"/>
    </source>
</evidence>
<gene>
    <name evidence="7" type="ORF">HLH35_10985</name>
</gene>
<sequence length="439" mass="46071">MIRGAIASLGSRLLDLPSRYGFHLLVAAELGVVESGLFYIVFSVMVMLSGFGRLGIDRALTRQVARDVASHRHDTVRPAIASALRLVLMASAIVAMLLAALAFPLARHILHKPTLAWPLALGALSIIPQNISTVLGGALAGLHRVAFSQMIYSWLWPTIFCLVAVPLGLTGYLTVTNAVSLIAASFALTAIVGAVLLRHFLVSTPQNSGISGEKPDFLTPGLSLFTLELIQLLLASAPAISLGIGASAFETGLFALAWRIALIDNLLISGVAGMVAPKFAALHARHDRSGLNRSAAHAVGLVLCLALPVTACMMLFPGHLLALFGHGYAQGSSTLRILAIGQFVAVCFTAMPELLGMTDHAATLRKINIISFSVLFLGLAVLVPLAGSVGAAIATSLTIAVNGISASWAAYRLLGIFPLASLWQSVLSYLPGTPESRKP</sequence>
<name>A0A7W4P0F6_9PROT</name>
<reference evidence="7 8" key="1">
    <citation type="submission" date="2020-04" db="EMBL/GenBank/DDBJ databases">
        <title>Description of novel Gluconacetobacter.</title>
        <authorList>
            <person name="Sombolestani A."/>
        </authorList>
    </citation>
    <scope>NUCLEOTIDE SEQUENCE [LARGE SCALE GENOMIC DNA]</scope>
    <source>
        <strain evidence="7 8">LMG 27724</strain>
    </source>
</reference>
<feature type="transmembrane region" description="Helical" evidence="6">
    <location>
        <begin position="181"/>
        <end position="201"/>
    </location>
</feature>
<comment type="subcellular location">
    <subcellularLocation>
        <location evidence="1">Cell membrane</location>
        <topology evidence="1">Multi-pass membrane protein</topology>
    </subcellularLocation>
</comment>
<evidence type="ECO:0000256" key="2">
    <source>
        <dbReference type="ARBA" id="ARBA00022475"/>
    </source>
</evidence>
<organism evidence="7 8">
    <name type="scientific">Gluconacetobacter asukensis</name>
    <dbReference type="NCBI Taxonomy" id="1017181"/>
    <lineage>
        <taxon>Bacteria</taxon>
        <taxon>Pseudomonadati</taxon>
        <taxon>Pseudomonadota</taxon>
        <taxon>Alphaproteobacteria</taxon>
        <taxon>Acetobacterales</taxon>
        <taxon>Acetobacteraceae</taxon>
        <taxon>Gluconacetobacter</taxon>
    </lineage>
</organism>
<evidence type="ECO:0000256" key="1">
    <source>
        <dbReference type="ARBA" id="ARBA00004651"/>
    </source>
</evidence>
<evidence type="ECO:0000256" key="3">
    <source>
        <dbReference type="ARBA" id="ARBA00022692"/>
    </source>
</evidence>
<dbReference type="InterPro" id="IPR002797">
    <property type="entry name" value="Polysacc_synth"/>
</dbReference>
<keyword evidence="8" id="KW-1185">Reference proteome</keyword>
<accession>A0A7W4P0F6</accession>
<feature type="transmembrane region" description="Helical" evidence="6">
    <location>
        <begin position="115"/>
        <end position="142"/>
    </location>
</feature>
<feature type="transmembrane region" description="Helical" evidence="6">
    <location>
        <begin position="222"/>
        <end position="244"/>
    </location>
</feature>
<dbReference type="Pfam" id="PF01943">
    <property type="entry name" value="Polysacc_synt"/>
    <property type="match status" value="1"/>
</dbReference>
<keyword evidence="3 6" id="KW-0812">Transmembrane</keyword>